<accession>A0A5C5WHH2</accession>
<sequence>MPSILCDVRLNGKCMAPNVPFGFGLCRAVTKRLGQSFYIGTVEQLSQLFGMGSVGDLAKRLGQSFYSGMVRQLSQLFGMGCIWWFPNDQWPDVQSRCQYRNSFSRSLAFFGFSEM</sequence>
<dbReference type="Proteomes" id="UP000316598">
    <property type="component" value="Unassembled WGS sequence"/>
</dbReference>
<reference evidence="1 2" key="1">
    <citation type="submission" date="2019-02" db="EMBL/GenBank/DDBJ databases">
        <title>Deep-cultivation of Planctomycetes and their phenomic and genomic characterization uncovers novel biology.</title>
        <authorList>
            <person name="Wiegand S."/>
            <person name="Jogler M."/>
            <person name="Boedeker C."/>
            <person name="Pinto D."/>
            <person name="Vollmers J."/>
            <person name="Rivas-Marin E."/>
            <person name="Kohn T."/>
            <person name="Peeters S.H."/>
            <person name="Heuer A."/>
            <person name="Rast P."/>
            <person name="Oberbeckmann S."/>
            <person name="Bunk B."/>
            <person name="Jeske O."/>
            <person name="Meyerdierks A."/>
            <person name="Storesund J.E."/>
            <person name="Kallscheuer N."/>
            <person name="Luecker S."/>
            <person name="Lage O.M."/>
            <person name="Pohl T."/>
            <person name="Merkel B.J."/>
            <person name="Hornburger P."/>
            <person name="Mueller R.-W."/>
            <person name="Bruemmer F."/>
            <person name="Labrenz M."/>
            <person name="Spormann A.M."/>
            <person name="Op Den Camp H."/>
            <person name="Overmann J."/>
            <person name="Amann R."/>
            <person name="Jetten M.S.M."/>
            <person name="Mascher T."/>
            <person name="Medema M.H."/>
            <person name="Devos D.P."/>
            <person name="Kaster A.-K."/>
            <person name="Ovreas L."/>
            <person name="Rohde M."/>
            <person name="Galperin M.Y."/>
            <person name="Jogler C."/>
        </authorList>
    </citation>
    <scope>NUCLEOTIDE SEQUENCE [LARGE SCALE GENOMIC DNA]</scope>
    <source>
        <strain evidence="1 2">Pla22</strain>
    </source>
</reference>
<comment type="caution">
    <text evidence="1">The sequence shown here is derived from an EMBL/GenBank/DDBJ whole genome shotgun (WGS) entry which is preliminary data.</text>
</comment>
<dbReference type="EMBL" id="SJPI01000002">
    <property type="protein sequence ID" value="TWT50254.1"/>
    <property type="molecule type" value="Genomic_DNA"/>
</dbReference>
<proteinExistence type="predicted"/>
<name>A0A5C5WHH2_9BACT</name>
<protein>
    <submittedName>
        <fullName evidence="1">Uncharacterized protein</fullName>
    </submittedName>
</protein>
<dbReference type="AlphaFoldDB" id="A0A5C5WHH2"/>
<gene>
    <name evidence="1" type="ORF">Pla22_29950</name>
</gene>
<organism evidence="1 2">
    <name type="scientific">Rubripirellula amarantea</name>
    <dbReference type="NCBI Taxonomy" id="2527999"/>
    <lineage>
        <taxon>Bacteria</taxon>
        <taxon>Pseudomonadati</taxon>
        <taxon>Planctomycetota</taxon>
        <taxon>Planctomycetia</taxon>
        <taxon>Pirellulales</taxon>
        <taxon>Pirellulaceae</taxon>
        <taxon>Rubripirellula</taxon>
    </lineage>
</organism>
<evidence type="ECO:0000313" key="2">
    <source>
        <dbReference type="Proteomes" id="UP000316598"/>
    </source>
</evidence>
<evidence type="ECO:0000313" key="1">
    <source>
        <dbReference type="EMBL" id="TWT50254.1"/>
    </source>
</evidence>
<keyword evidence="2" id="KW-1185">Reference proteome</keyword>